<feature type="transmembrane region" description="Helical" evidence="1">
    <location>
        <begin position="116"/>
        <end position="140"/>
    </location>
</feature>
<evidence type="ECO:0000313" key="3">
    <source>
        <dbReference type="Proteomes" id="UP001196301"/>
    </source>
</evidence>
<keyword evidence="3" id="KW-1185">Reference proteome</keyword>
<feature type="transmembrane region" description="Helical" evidence="1">
    <location>
        <begin position="9"/>
        <end position="32"/>
    </location>
</feature>
<keyword evidence="1" id="KW-0472">Membrane</keyword>
<keyword evidence="1" id="KW-1133">Transmembrane helix</keyword>
<name>A0ABS6DUT5_9FIRM</name>
<reference evidence="2 3" key="1">
    <citation type="submission" date="2021-06" db="EMBL/GenBank/DDBJ databases">
        <authorList>
            <person name="Sun Q."/>
            <person name="Li D."/>
        </authorList>
    </citation>
    <scope>NUCLEOTIDE SEQUENCE [LARGE SCALE GENOMIC DNA]</scope>
    <source>
        <strain evidence="2 3">N19</strain>
    </source>
</reference>
<protein>
    <submittedName>
        <fullName evidence="2">DUF2798 domain-containing protein</fullName>
    </submittedName>
</protein>
<comment type="caution">
    <text evidence="2">The sequence shown here is derived from an EMBL/GenBank/DDBJ whole genome shotgun (WGS) entry which is preliminary data.</text>
</comment>
<dbReference type="EMBL" id="JAHLOQ010000006">
    <property type="protein sequence ID" value="MBU5335510.1"/>
    <property type="molecule type" value="Genomic_DNA"/>
</dbReference>
<feature type="transmembrane region" description="Helical" evidence="1">
    <location>
        <begin position="38"/>
        <end position="61"/>
    </location>
</feature>
<evidence type="ECO:0000313" key="2">
    <source>
        <dbReference type="EMBL" id="MBU5335510.1"/>
    </source>
</evidence>
<keyword evidence="1" id="KW-0812">Transmembrane</keyword>
<gene>
    <name evidence="2" type="ORF">KQI20_03565</name>
</gene>
<dbReference type="Proteomes" id="UP001196301">
    <property type="component" value="Unassembled WGS sequence"/>
</dbReference>
<dbReference type="Pfam" id="PF11391">
    <property type="entry name" value="DUF2798"/>
    <property type="match status" value="2"/>
</dbReference>
<dbReference type="RefSeq" id="WP_216568647.1">
    <property type="nucleotide sequence ID" value="NZ_JAHLOQ010000006.1"/>
</dbReference>
<feature type="transmembrane region" description="Helical" evidence="1">
    <location>
        <begin position="82"/>
        <end position="104"/>
    </location>
</feature>
<dbReference type="InterPro" id="IPR021529">
    <property type="entry name" value="DUF2798"/>
</dbReference>
<accession>A0ABS6DUT5</accession>
<sequence length="160" mass="17563">MFKNKKEHFIFILMICTTMVYIMSCYNVALIEGFSANVFLHAILGFPAAFVFALIGDIFIVGKIVGRIAPKFIKEGDSMAKVGIVMSFFTCCGMVLWMSAFGVVTNLGFGPHFFAAYGLGIVRNIIVAMPLNLLIVSPLIRAVFFKMFPPAVGNTEEKAS</sequence>
<organism evidence="2 3">
    <name type="scientific">Intestinibacter bartlettii</name>
    <dbReference type="NCBI Taxonomy" id="261299"/>
    <lineage>
        <taxon>Bacteria</taxon>
        <taxon>Bacillati</taxon>
        <taxon>Bacillota</taxon>
        <taxon>Clostridia</taxon>
        <taxon>Peptostreptococcales</taxon>
        <taxon>Peptostreptococcaceae</taxon>
        <taxon>Intestinibacter</taxon>
    </lineage>
</organism>
<proteinExistence type="predicted"/>
<evidence type="ECO:0000256" key="1">
    <source>
        <dbReference type="SAM" id="Phobius"/>
    </source>
</evidence>